<evidence type="ECO:0000256" key="6">
    <source>
        <dbReference type="ARBA" id="ARBA00023004"/>
    </source>
</evidence>
<dbReference type="InterPro" id="IPR013785">
    <property type="entry name" value="Aldolase_TIM"/>
</dbReference>
<dbReference type="CDD" id="cd01335">
    <property type="entry name" value="Radical_SAM"/>
    <property type="match status" value="1"/>
</dbReference>
<dbReference type="SUPFAM" id="SSF102114">
    <property type="entry name" value="Radical SAM enzymes"/>
    <property type="match status" value="1"/>
</dbReference>
<evidence type="ECO:0000256" key="1">
    <source>
        <dbReference type="ARBA" id="ARBA00001933"/>
    </source>
</evidence>
<feature type="domain" description="Radical SAM core" evidence="9">
    <location>
        <begin position="97"/>
        <end position="247"/>
    </location>
</feature>
<dbReference type="InterPro" id="IPR003739">
    <property type="entry name" value="Lys_aminomutase/Glu_NH3_mut"/>
</dbReference>
<keyword evidence="2" id="KW-0004">4Fe-4S</keyword>
<evidence type="ECO:0000256" key="2">
    <source>
        <dbReference type="ARBA" id="ARBA00022485"/>
    </source>
</evidence>
<dbReference type="PANTHER" id="PTHR30538:SF0">
    <property type="entry name" value="L-LYSINE 2,3-AMINOMUTASE AQ_1632-RELATED"/>
    <property type="match status" value="1"/>
</dbReference>
<dbReference type="EC" id="5.4.3.2" evidence="10"/>
<evidence type="ECO:0000256" key="3">
    <source>
        <dbReference type="ARBA" id="ARBA00022691"/>
    </source>
</evidence>
<dbReference type="InterPro" id="IPR007197">
    <property type="entry name" value="rSAM"/>
</dbReference>
<feature type="region of interest" description="Disordered" evidence="8">
    <location>
        <begin position="371"/>
        <end position="391"/>
    </location>
</feature>
<dbReference type="GO" id="GO:0051539">
    <property type="term" value="F:4 iron, 4 sulfur cluster binding"/>
    <property type="evidence" value="ECO:0007669"/>
    <property type="project" value="UniProtKB-KW"/>
</dbReference>
<keyword evidence="3" id="KW-0949">S-adenosyl-L-methionine</keyword>
<dbReference type="SFLD" id="SFLDS00029">
    <property type="entry name" value="Radical_SAM"/>
    <property type="match status" value="1"/>
</dbReference>
<reference evidence="10" key="1">
    <citation type="journal article" date="2015" name="Proc. Natl. Acad. Sci. U.S.A.">
        <title>Networks of energetic and metabolic interactions define dynamics in microbial communities.</title>
        <authorList>
            <person name="Embree M."/>
            <person name="Liu J.K."/>
            <person name="Al-Bassam M.M."/>
            <person name="Zengler K."/>
        </authorList>
    </citation>
    <scope>NUCLEOTIDE SEQUENCE</scope>
</reference>
<organism evidence="10">
    <name type="scientific">hydrocarbon metagenome</name>
    <dbReference type="NCBI Taxonomy" id="938273"/>
    <lineage>
        <taxon>unclassified sequences</taxon>
        <taxon>metagenomes</taxon>
        <taxon>ecological metagenomes</taxon>
    </lineage>
</organism>
<name>A0A0W8F0T5_9ZZZZ</name>
<keyword evidence="6" id="KW-0408">Iron</keyword>
<dbReference type="GO" id="GO:0046872">
    <property type="term" value="F:metal ion binding"/>
    <property type="evidence" value="ECO:0007669"/>
    <property type="project" value="UniProtKB-KW"/>
</dbReference>
<keyword evidence="7" id="KW-0411">Iron-sulfur</keyword>
<dbReference type="SFLD" id="SFLDG01070">
    <property type="entry name" value="PLP-dependent"/>
    <property type="match status" value="1"/>
</dbReference>
<dbReference type="AlphaFoldDB" id="A0A0W8F0T5"/>
<comment type="cofactor">
    <cofactor evidence="1">
        <name>pyridoxal 5'-phosphate</name>
        <dbReference type="ChEBI" id="CHEBI:597326"/>
    </cofactor>
</comment>
<accession>A0A0W8F0T5</accession>
<evidence type="ECO:0000256" key="5">
    <source>
        <dbReference type="ARBA" id="ARBA00022898"/>
    </source>
</evidence>
<evidence type="ECO:0000259" key="9">
    <source>
        <dbReference type="Pfam" id="PF04055"/>
    </source>
</evidence>
<gene>
    <name evidence="10" type="ORF">ASZ90_015840</name>
</gene>
<dbReference type="GO" id="GO:0050066">
    <property type="term" value="F:L-lysine 2,3-aminomutase activity"/>
    <property type="evidence" value="ECO:0007669"/>
    <property type="project" value="UniProtKB-EC"/>
</dbReference>
<keyword evidence="5" id="KW-0663">Pyridoxal phosphate</keyword>
<protein>
    <submittedName>
        <fullName evidence="10">Lysine 2,3-aminomutase</fullName>
        <ecNumber evidence="10">5.4.3.2</ecNumber>
    </submittedName>
</protein>
<feature type="region of interest" description="Disordered" evidence="8">
    <location>
        <begin position="1"/>
        <end position="20"/>
    </location>
</feature>
<evidence type="ECO:0000256" key="4">
    <source>
        <dbReference type="ARBA" id="ARBA00022723"/>
    </source>
</evidence>
<dbReference type="InterPro" id="IPR058240">
    <property type="entry name" value="rSAM_sf"/>
</dbReference>
<dbReference type="PANTHER" id="PTHR30538">
    <property type="entry name" value="LYSINE 2,3-AMINOMUTASE-RELATED"/>
    <property type="match status" value="1"/>
</dbReference>
<evidence type="ECO:0000313" key="10">
    <source>
        <dbReference type="EMBL" id="KUG14518.1"/>
    </source>
</evidence>
<dbReference type="EMBL" id="LNQE01001648">
    <property type="protein sequence ID" value="KUG14518.1"/>
    <property type="molecule type" value="Genomic_DNA"/>
</dbReference>
<dbReference type="Gene3D" id="3.20.20.70">
    <property type="entry name" value="Aldolase class I"/>
    <property type="match status" value="1"/>
</dbReference>
<sequence>MKNPQYITSPDRLSGIPPGERDAIGDVCRTFAFRTNDYYAGLIDWDDPDDPIRKIIIPDARELEDWGALDASSEKTYTVVPGLQHKYPQTALFLAVDVCGGFCRFCFRKRLFMNGNDEITRDYTEGIRYIRNHPEITNVLITGGDPLLLATSRLRSLIASIRTIDHVRIIRIGSKMVAFNPYRILNDPELPDLIRQYSTHEKRIYIMAHFNHPRELTPVAIEALELLRDTGAIIVNQTPLLRGINSDPAVLTTLFQKLSFIGVPPYYVFQCRPTRGNRHFEIPVEEAYGIFERAKANCSGLAKRARFVMSHATGKIEVVGRTEGATYFKYHQAADPADIGRFMAFQSNPHAYWFDDYTVLLEDSRIMGDEDEDLPLFSPPRGLPDDSQVAG</sequence>
<dbReference type="Pfam" id="PF04055">
    <property type="entry name" value="Radical_SAM"/>
    <property type="match status" value="1"/>
</dbReference>
<keyword evidence="4" id="KW-0479">Metal-binding</keyword>
<evidence type="ECO:0000256" key="8">
    <source>
        <dbReference type="SAM" id="MobiDB-lite"/>
    </source>
</evidence>
<proteinExistence type="predicted"/>
<comment type="caution">
    <text evidence="10">The sequence shown here is derived from an EMBL/GenBank/DDBJ whole genome shotgun (WGS) entry which is preliminary data.</text>
</comment>
<dbReference type="NCBIfam" id="TIGR00238">
    <property type="entry name" value="KamA family radical SAM protein"/>
    <property type="match status" value="1"/>
</dbReference>
<keyword evidence="10" id="KW-0413">Isomerase</keyword>
<evidence type="ECO:0000256" key="7">
    <source>
        <dbReference type="ARBA" id="ARBA00023014"/>
    </source>
</evidence>